<keyword evidence="1 3" id="KW-0479">Metal-binding</keyword>
<dbReference type="Gene3D" id="3.30.50.10">
    <property type="entry name" value="Erythroid Transcription Factor GATA-1, subunit A"/>
    <property type="match status" value="1"/>
</dbReference>
<dbReference type="AlphaFoldDB" id="A0A917C174"/>
<dbReference type="RefSeq" id="WP_188664365.1">
    <property type="nucleotide sequence ID" value="NZ_BMHV01000012.1"/>
</dbReference>
<dbReference type="PANTHER" id="PTHR36150:SF1">
    <property type="entry name" value="DNA GYRASE INHIBITOR YACG"/>
    <property type="match status" value="1"/>
</dbReference>
<accession>A0A917C174</accession>
<feature type="binding site" evidence="3">
    <location>
        <position position="33"/>
    </location>
    <ligand>
        <name>Zn(2+)</name>
        <dbReference type="ChEBI" id="CHEBI:29105"/>
    </ligand>
</feature>
<reference evidence="4" key="2">
    <citation type="submission" date="2020-09" db="EMBL/GenBank/DDBJ databases">
        <authorList>
            <person name="Sun Q."/>
            <person name="Zhou Y."/>
        </authorList>
    </citation>
    <scope>NUCLEOTIDE SEQUENCE</scope>
    <source>
        <strain evidence="4">CGMCC 1.15254</strain>
    </source>
</reference>
<comment type="cofactor">
    <cofactor evidence="3">
        <name>Zn(2+)</name>
        <dbReference type="ChEBI" id="CHEBI:29105"/>
    </cofactor>
    <text evidence="3">Binds 1 zinc ion.</text>
</comment>
<comment type="similarity">
    <text evidence="3">Belongs to the DNA gyrase inhibitor YacG family.</text>
</comment>
<evidence type="ECO:0000256" key="3">
    <source>
        <dbReference type="HAMAP-Rule" id="MF_00649"/>
    </source>
</evidence>
<dbReference type="GO" id="GO:0008657">
    <property type="term" value="F:DNA topoisomerase type II (double strand cut, ATP-hydrolyzing) inhibitor activity"/>
    <property type="evidence" value="ECO:0007669"/>
    <property type="project" value="UniProtKB-UniRule"/>
</dbReference>
<comment type="caution">
    <text evidence="4">The sequence shown here is derived from an EMBL/GenBank/DDBJ whole genome shotgun (WGS) entry which is preliminary data.</text>
</comment>
<comment type="subunit">
    <text evidence="3">Interacts with GyrB.</text>
</comment>
<dbReference type="PANTHER" id="PTHR36150">
    <property type="entry name" value="DNA GYRASE INHIBITOR YACG"/>
    <property type="match status" value="1"/>
</dbReference>
<reference evidence="4" key="1">
    <citation type="journal article" date="2014" name="Int. J. Syst. Evol. Microbiol.">
        <title>Complete genome sequence of Corynebacterium casei LMG S-19264T (=DSM 44701T), isolated from a smear-ripened cheese.</title>
        <authorList>
            <consortium name="US DOE Joint Genome Institute (JGI-PGF)"/>
            <person name="Walter F."/>
            <person name="Albersmeier A."/>
            <person name="Kalinowski J."/>
            <person name="Ruckert C."/>
        </authorList>
    </citation>
    <scope>NUCLEOTIDE SEQUENCE</scope>
    <source>
        <strain evidence="4">CGMCC 1.15254</strain>
    </source>
</reference>
<gene>
    <name evidence="3" type="primary">yacG</name>
    <name evidence="4" type="ORF">GCM10011332_19790</name>
</gene>
<proteinExistence type="inferred from homology"/>
<feature type="binding site" evidence="3">
    <location>
        <position position="37"/>
    </location>
    <ligand>
        <name>Zn(2+)</name>
        <dbReference type="ChEBI" id="CHEBI:29105"/>
    </ligand>
</feature>
<evidence type="ECO:0000313" key="4">
    <source>
        <dbReference type="EMBL" id="GGF65738.1"/>
    </source>
</evidence>
<dbReference type="InterPro" id="IPR005584">
    <property type="entry name" value="DNA_gyrase_inhibitor_YacG"/>
</dbReference>
<dbReference type="HAMAP" id="MF_00649">
    <property type="entry name" value="DNA_gyrase_inhibitor_YacG"/>
    <property type="match status" value="1"/>
</dbReference>
<evidence type="ECO:0000256" key="1">
    <source>
        <dbReference type="ARBA" id="ARBA00022723"/>
    </source>
</evidence>
<dbReference type="SUPFAM" id="SSF57716">
    <property type="entry name" value="Glucocorticoid receptor-like (DNA-binding domain)"/>
    <property type="match status" value="1"/>
</dbReference>
<organism evidence="4 5">
    <name type="scientific">Terasakiella brassicae</name>
    <dbReference type="NCBI Taxonomy" id="1634917"/>
    <lineage>
        <taxon>Bacteria</taxon>
        <taxon>Pseudomonadati</taxon>
        <taxon>Pseudomonadota</taxon>
        <taxon>Alphaproteobacteria</taxon>
        <taxon>Rhodospirillales</taxon>
        <taxon>Terasakiellaceae</taxon>
        <taxon>Terasakiella</taxon>
    </lineage>
</organism>
<sequence length="66" mass="7591">MTDEKRVESLPLTKTGLCPNCNKPSDVKYRPFCSKRCADVDLGQWLNEGYCIESEEENNFDEEDVT</sequence>
<comment type="function">
    <text evidence="3">Inhibits all the catalytic activities of DNA gyrase by preventing its interaction with DNA. Acts by binding directly to the C-terminal domain of GyrB, which probably disrupts DNA binding by the gyrase.</text>
</comment>
<dbReference type="Proteomes" id="UP000632498">
    <property type="component" value="Unassembled WGS sequence"/>
</dbReference>
<name>A0A917C174_9PROT</name>
<evidence type="ECO:0000256" key="2">
    <source>
        <dbReference type="ARBA" id="ARBA00022833"/>
    </source>
</evidence>
<protein>
    <recommendedName>
        <fullName evidence="3">DNA gyrase inhibitor YacG</fullName>
    </recommendedName>
</protein>
<dbReference type="Pfam" id="PF03884">
    <property type="entry name" value="YacG"/>
    <property type="match status" value="1"/>
</dbReference>
<feature type="binding site" evidence="3">
    <location>
        <position position="18"/>
    </location>
    <ligand>
        <name>Zn(2+)</name>
        <dbReference type="ChEBI" id="CHEBI:29105"/>
    </ligand>
</feature>
<keyword evidence="5" id="KW-1185">Reference proteome</keyword>
<dbReference type="InterPro" id="IPR013088">
    <property type="entry name" value="Znf_NHR/GATA"/>
</dbReference>
<dbReference type="EMBL" id="BMHV01000012">
    <property type="protein sequence ID" value="GGF65738.1"/>
    <property type="molecule type" value="Genomic_DNA"/>
</dbReference>
<dbReference type="GO" id="GO:0008270">
    <property type="term" value="F:zinc ion binding"/>
    <property type="evidence" value="ECO:0007669"/>
    <property type="project" value="UniProtKB-UniRule"/>
</dbReference>
<evidence type="ECO:0000313" key="5">
    <source>
        <dbReference type="Proteomes" id="UP000632498"/>
    </source>
</evidence>
<keyword evidence="2 3" id="KW-0862">Zinc</keyword>
<dbReference type="GO" id="GO:0006355">
    <property type="term" value="P:regulation of DNA-templated transcription"/>
    <property type="evidence" value="ECO:0007669"/>
    <property type="project" value="InterPro"/>
</dbReference>
<feature type="binding site" evidence="3">
    <location>
        <position position="21"/>
    </location>
    <ligand>
        <name>Zn(2+)</name>
        <dbReference type="ChEBI" id="CHEBI:29105"/>
    </ligand>
</feature>